<keyword evidence="3" id="KW-0175">Coiled coil</keyword>
<protein>
    <submittedName>
        <fullName evidence="5">Putative sensory transducer protein YfmS</fullName>
    </submittedName>
</protein>
<dbReference type="GO" id="GO:0016020">
    <property type="term" value="C:membrane"/>
    <property type="evidence" value="ECO:0007669"/>
    <property type="project" value="InterPro"/>
</dbReference>
<dbReference type="PANTHER" id="PTHR32089:SF112">
    <property type="entry name" value="LYSOZYME-LIKE PROTEIN-RELATED"/>
    <property type="match status" value="1"/>
</dbReference>
<dbReference type="Pfam" id="PF00015">
    <property type="entry name" value="MCPsignal"/>
    <property type="match status" value="1"/>
</dbReference>
<comment type="caution">
    <text evidence="5">The sequence shown here is derived from an EMBL/GenBank/DDBJ whole genome shotgun (WGS) entry which is preliminary data.</text>
</comment>
<dbReference type="EMBL" id="PVXP01000072">
    <property type="protein sequence ID" value="PRR81318.1"/>
    <property type="molecule type" value="Genomic_DNA"/>
</dbReference>
<keyword evidence="6" id="KW-1185">Reference proteome</keyword>
<dbReference type="GO" id="GO:0007165">
    <property type="term" value="P:signal transduction"/>
    <property type="evidence" value="ECO:0007669"/>
    <property type="project" value="UniProtKB-KW"/>
</dbReference>
<dbReference type="PANTHER" id="PTHR32089">
    <property type="entry name" value="METHYL-ACCEPTING CHEMOTAXIS PROTEIN MCPB"/>
    <property type="match status" value="1"/>
</dbReference>
<evidence type="ECO:0000313" key="5">
    <source>
        <dbReference type="EMBL" id="PRR81318.1"/>
    </source>
</evidence>
<proteinExistence type="predicted"/>
<gene>
    <name evidence="5" type="primary">yfmS_6</name>
    <name evidence="5" type="ORF">CLLU_31630</name>
</gene>
<dbReference type="SMART" id="SM00283">
    <property type="entry name" value="MA"/>
    <property type="match status" value="1"/>
</dbReference>
<dbReference type="AlphaFoldDB" id="A0A2T0BBR1"/>
<dbReference type="RefSeq" id="WP_273336182.1">
    <property type="nucleotide sequence ID" value="NZ_JALCPJ010000060.1"/>
</dbReference>
<evidence type="ECO:0000256" key="3">
    <source>
        <dbReference type="SAM" id="Coils"/>
    </source>
</evidence>
<evidence type="ECO:0000256" key="1">
    <source>
        <dbReference type="ARBA" id="ARBA00023224"/>
    </source>
</evidence>
<dbReference type="PROSITE" id="PS50111">
    <property type="entry name" value="CHEMOTAXIS_TRANSDUC_2"/>
    <property type="match status" value="1"/>
</dbReference>
<feature type="domain" description="Methyl-accepting transducer" evidence="4">
    <location>
        <begin position="115"/>
        <end position="280"/>
    </location>
</feature>
<keyword evidence="1 2" id="KW-0807">Transducer</keyword>
<organism evidence="5 6">
    <name type="scientific">Clostridium luticellarii</name>
    <dbReference type="NCBI Taxonomy" id="1691940"/>
    <lineage>
        <taxon>Bacteria</taxon>
        <taxon>Bacillati</taxon>
        <taxon>Bacillota</taxon>
        <taxon>Clostridia</taxon>
        <taxon>Eubacteriales</taxon>
        <taxon>Clostridiaceae</taxon>
        <taxon>Clostridium</taxon>
    </lineage>
</organism>
<feature type="coiled-coil region" evidence="3">
    <location>
        <begin position="117"/>
        <end position="144"/>
    </location>
</feature>
<dbReference type="InterPro" id="IPR004089">
    <property type="entry name" value="MCPsignal_dom"/>
</dbReference>
<sequence length="280" mass="30703">MMNLSDEEFFSAVKASFNVLPELFLSDVGISITDREKYIMAKQPDSFNLNLSVGTKLAENSAAVKAIKTKKRQMARWPKEVFGFPVIAYSIPLVNDFTGNCVGTISYVVSLENENRMMQMVDELKDLSSELAASSQELASSTEELSASTQNINDLVNKTKTGLASMDEILKYINTISDTTNLLGLNAAIESARAGEYGKSFSVVSQEIRKLASNSKDSANQINTTLGEQKENINNIINFIKDFSSTSEAQASQSQKIAESSEKLSELSLNLLNVSKNTME</sequence>
<evidence type="ECO:0000256" key="2">
    <source>
        <dbReference type="PROSITE-ProRule" id="PRU00284"/>
    </source>
</evidence>
<evidence type="ECO:0000313" key="6">
    <source>
        <dbReference type="Proteomes" id="UP000237798"/>
    </source>
</evidence>
<accession>A0A2T0BBR1</accession>
<dbReference type="SUPFAM" id="SSF58104">
    <property type="entry name" value="Methyl-accepting chemotaxis protein (MCP) signaling domain"/>
    <property type="match status" value="1"/>
</dbReference>
<reference evidence="5 6" key="1">
    <citation type="submission" date="2018-03" db="EMBL/GenBank/DDBJ databases">
        <title>Genome sequence of Clostridium luticellarii DSM 29923.</title>
        <authorList>
            <person name="Poehlein A."/>
            <person name="Daniel R."/>
        </authorList>
    </citation>
    <scope>NUCLEOTIDE SEQUENCE [LARGE SCALE GENOMIC DNA]</scope>
    <source>
        <strain evidence="5 6">DSM 29923</strain>
    </source>
</reference>
<dbReference type="Proteomes" id="UP000237798">
    <property type="component" value="Unassembled WGS sequence"/>
</dbReference>
<dbReference type="Gene3D" id="1.10.287.950">
    <property type="entry name" value="Methyl-accepting chemotaxis protein"/>
    <property type="match status" value="1"/>
</dbReference>
<evidence type="ECO:0000259" key="4">
    <source>
        <dbReference type="PROSITE" id="PS50111"/>
    </source>
</evidence>
<name>A0A2T0BBR1_9CLOT</name>